<keyword evidence="2" id="KW-1133">Transmembrane helix</keyword>
<protein>
    <submittedName>
        <fullName evidence="3">Uncharacterized protein</fullName>
    </submittedName>
</protein>
<evidence type="ECO:0000313" key="3">
    <source>
        <dbReference type="EMBL" id="KAA8544943.1"/>
    </source>
</evidence>
<organism evidence="3 4">
    <name type="scientific">Nyssa sinensis</name>
    <dbReference type="NCBI Taxonomy" id="561372"/>
    <lineage>
        <taxon>Eukaryota</taxon>
        <taxon>Viridiplantae</taxon>
        <taxon>Streptophyta</taxon>
        <taxon>Embryophyta</taxon>
        <taxon>Tracheophyta</taxon>
        <taxon>Spermatophyta</taxon>
        <taxon>Magnoliopsida</taxon>
        <taxon>eudicotyledons</taxon>
        <taxon>Gunneridae</taxon>
        <taxon>Pentapetalae</taxon>
        <taxon>asterids</taxon>
        <taxon>Cornales</taxon>
        <taxon>Nyssaceae</taxon>
        <taxon>Nyssa</taxon>
    </lineage>
</organism>
<dbReference type="Proteomes" id="UP000325577">
    <property type="component" value="Linkage Group LG10"/>
</dbReference>
<evidence type="ECO:0000313" key="4">
    <source>
        <dbReference type="Proteomes" id="UP000325577"/>
    </source>
</evidence>
<evidence type="ECO:0000256" key="2">
    <source>
        <dbReference type="SAM" id="Phobius"/>
    </source>
</evidence>
<keyword evidence="2" id="KW-0812">Transmembrane</keyword>
<feature type="transmembrane region" description="Helical" evidence="2">
    <location>
        <begin position="94"/>
        <end position="115"/>
    </location>
</feature>
<accession>A0A5J5BP55</accession>
<feature type="region of interest" description="Disordered" evidence="1">
    <location>
        <begin position="54"/>
        <end position="79"/>
    </location>
</feature>
<sequence length="116" mass="13487">MVKECGVDFVYDDEQEEKRSYPYNTDISCEQVIGGDLSRYQVPTGAYFLSHQYESDASDESDDVNHESDDDDDDGDPYNVYRTRRAFKESFFSIGRRVFASKFPLISVLIVLLYYM</sequence>
<gene>
    <name evidence="3" type="ORF">F0562_019662</name>
</gene>
<reference evidence="3 4" key="1">
    <citation type="submission" date="2019-09" db="EMBL/GenBank/DDBJ databases">
        <title>A chromosome-level genome assembly of the Chinese tupelo Nyssa sinensis.</title>
        <authorList>
            <person name="Yang X."/>
            <person name="Kang M."/>
            <person name="Yang Y."/>
            <person name="Xiong H."/>
            <person name="Wang M."/>
            <person name="Zhang Z."/>
            <person name="Wang Z."/>
            <person name="Wu H."/>
            <person name="Ma T."/>
            <person name="Liu J."/>
            <person name="Xi Z."/>
        </authorList>
    </citation>
    <scope>NUCLEOTIDE SEQUENCE [LARGE SCALE GENOMIC DNA]</scope>
    <source>
        <strain evidence="3">J267</strain>
        <tissue evidence="3">Leaf</tissue>
    </source>
</reference>
<keyword evidence="4" id="KW-1185">Reference proteome</keyword>
<keyword evidence="2" id="KW-0472">Membrane</keyword>
<dbReference type="EMBL" id="CM018033">
    <property type="protein sequence ID" value="KAA8544943.1"/>
    <property type="molecule type" value="Genomic_DNA"/>
</dbReference>
<feature type="compositionally biased region" description="Acidic residues" evidence="1">
    <location>
        <begin position="56"/>
        <end position="76"/>
    </location>
</feature>
<proteinExistence type="predicted"/>
<name>A0A5J5BP55_9ASTE</name>
<evidence type="ECO:0000256" key="1">
    <source>
        <dbReference type="SAM" id="MobiDB-lite"/>
    </source>
</evidence>
<dbReference type="OrthoDB" id="10551988at2759"/>
<dbReference type="AlphaFoldDB" id="A0A5J5BP55"/>